<dbReference type="PANTHER" id="PTHR24321">
    <property type="entry name" value="DEHYDROGENASES, SHORT CHAIN"/>
    <property type="match status" value="1"/>
</dbReference>
<dbReference type="OrthoDB" id="9803333at2"/>
<dbReference type="PRINTS" id="PR00081">
    <property type="entry name" value="GDHRDH"/>
</dbReference>
<evidence type="ECO:0000256" key="2">
    <source>
        <dbReference type="ARBA" id="ARBA00023002"/>
    </source>
</evidence>
<evidence type="ECO:0000313" key="4">
    <source>
        <dbReference type="Proteomes" id="UP000320055"/>
    </source>
</evidence>
<dbReference type="CDD" id="cd05233">
    <property type="entry name" value="SDR_c"/>
    <property type="match status" value="1"/>
</dbReference>
<evidence type="ECO:0000313" key="3">
    <source>
        <dbReference type="EMBL" id="VEP18824.1"/>
    </source>
</evidence>
<dbReference type="PANTHER" id="PTHR24321:SF8">
    <property type="entry name" value="ESTRADIOL 17-BETA-DEHYDROGENASE 8-RELATED"/>
    <property type="match status" value="1"/>
</dbReference>
<dbReference type="FunFam" id="3.40.50.720:FF:000084">
    <property type="entry name" value="Short-chain dehydrogenase reductase"/>
    <property type="match status" value="1"/>
</dbReference>
<protein>
    <submittedName>
        <fullName evidence="3">2,5-dichloro-2,5-cyclohexadiene-1,4-diol dehydrogenase</fullName>
        <ecNumber evidence="3">1.1.1.-</ecNumber>
    </submittedName>
</protein>
<evidence type="ECO:0000256" key="1">
    <source>
        <dbReference type="ARBA" id="ARBA00006484"/>
    </source>
</evidence>
<keyword evidence="2 3" id="KW-0560">Oxidoreductase</keyword>
<dbReference type="InterPro" id="IPR002347">
    <property type="entry name" value="SDR_fam"/>
</dbReference>
<name>A0A563W570_9CYAN</name>
<sequence>MPIYSSLKGKTAIVTGGGSGIGKAICLALASQEVRVVVANRREALGQETADTIQANGGKAMFVKTDIAEPISVRNLIQQTIDSFGTLDLAINNAAGIGDMALLAEQNEESFSRLIDVNIKGSFYCLKYELEAILSEGLEGAIVNILSIHALRTVVPGLSPYTATKHAVHALTKAAAVEYAEQGIRINSVAPGPTDTEMLREAAGGDTSPFTAMLPMQRLGTPEEVADAVLWLCSDNARFVTGQLLAVDGGYLAK</sequence>
<organism evidence="3 4">
    <name type="scientific">Hyella patelloides LEGE 07179</name>
    <dbReference type="NCBI Taxonomy" id="945734"/>
    <lineage>
        <taxon>Bacteria</taxon>
        <taxon>Bacillati</taxon>
        <taxon>Cyanobacteriota</taxon>
        <taxon>Cyanophyceae</taxon>
        <taxon>Pleurocapsales</taxon>
        <taxon>Hyellaceae</taxon>
        <taxon>Hyella</taxon>
    </lineage>
</organism>
<keyword evidence="4" id="KW-1185">Reference proteome</keyword>
<gene>
    <name evidence="3" type="primary">linC</name>
    <name evidence="3" type="ORF">H1P_920020</name>
</gene>
<dbReference type="GO" id="GO:0016491">
    <property type="term" value="F:oxidoreductase activity"/>
    <property type="evidence" value="ECO:0007669"/>
    <property type="project" value="UniProtKB-KW"/>
</dbReference>
<dbReference type="Gene3D" id="3.40.50.720">
    <property type="entry name" value="NAD(P)-binding Rossmann-like Domain"/>
    <property type="match status" value="1"/>
</dbReference>
<accession>A0A563W570</accession>
<dbReference type="PROSITE" id="PS00061">
    <property type="entry name" value="ADH_SHORT"/>
    <property type="match status" value="1"/>
</dbReference>
<dbReference type="NCBIfam" id="NF005559">
    <property type="entry name" value="PRK07231.1"/>
    <property type="match status" value="1"/>
</dbReference>
<dbReference type="InterPro" id="IPR020904">
    <property type="entry name" value="Sc_DH/Rdtase_CS"/>
</dbReference>
<proteinExistence type="inferred from homology"/>
<dbReference type="Pfam" id="PF13561">
    <property type="entry name" value="adh_short_C2"/>
    <property type="match status" value="1"/>
</dbReference>
<reference evidence="3 4" key="1">
    <citation type="submission" date="2019-01" db="EMBL/GenBank/DDBJ databases">
        <authorList>
            <person name="Brito A."/>
        </authorList>
    </citation>
    <scope>NUCLEOTIDE SEQUENCE [LARGE SCALE GENOMIC DNA]</scope>
    <source>
        <strain evidence="3">1</strain>
    </source>
</reference>
<dbReference type="EC" id="1.1.1.-" evidence="3"/>
<dbReference type="RefSeq" id="WP_144868332.1">
    <property type="nucleotide sequence ID" value="NZ_LR213849.1"/>
</dbReference>
<comment type="similarity">
    <text evidence="1">Belongs to the short-chain dehydrogenases/reductases (SDR) family.</text>
</comment>
<dbReference type="EMBL" id="CAACVJ010000701">
    <property type="protein sequence ID" value="VEP18824.1"/>
    <property type="molecule type" value="Genomic_DNA"/>
</dbReference>
<dbReference type="SUPFAM" id="SSF51735">
    <property type="entry name" value="NAD(P)-binding Rossmann-fold domains"/>
    <property type="match status" value="1"/>
</dbReference>
<dbReference type="AlphaFoldDB" id="A0A563W570"/>
<dbReference type="Proteomes" id="UP000320055">
    <property type="component" value="Unassembled WGS sequence"/>
</dbReference>
<dbReference type="PRINTS" id="PR00080">
    <property type="entry name" value="SDRFAMILY"/>
</dbReference>
<dbReference type="InterPro" id="IPR036291">
    <property type="entry name" value="NAD(P)-bd_dom_sf"/>
</dbReference>